<dbReference type="InterPro" id="IPR035902">
    <property type="entry name" value="Nuc_phospho_transferase"/>
</dbReference>
<keyword evidence="13" id="KW-1185">Reference proteome</keyword>
<dbReference type="EMBL" id="AWTC01000009">
    <property type="protein sequence ID" value="EST11723.1"/>
    <property type="molecule type" value="Genomic_DNA"/>
</dbReference>
<evidence type="ECO:0000313" key="12">
    <source>
        <dbReference type="EMBL" id="EST11723.1"/>
    </source>
</evidence>
<dbReference type="InterPro" id="IPR036320">
    <property type="entry name" value="Glycosyl_Trfase_fam3_N_dom_sf"/>
</dbReference>
<keyword evidence="5 9" id="KW-0822">Tryptophan biosynthesis</keyword>
<feature type="binding site" evidence="9">
    <location>
        <position position="225"/>
    </location>
    <ligand>
        <name>Mg(2+)</name>
        <dbReference type="ChEBI" id="CHEBI:18420"/>
        <label>2</label>
    </ligand>
</feature>
<dbReference type="Gene3D" id="3.40.1030.10">
    <property type="entry name" value="Nucleoside phosphorylase/phosphoribosyltransferase catalytic domain"/>
    <property type="match status" value="1"/>
</dbReference>
<evidence type="ECO:0000256" key="3">
    <source>
        <dbReference type="ARBA" id="ARBA00022676"/>
    </source>
</evidence>
<keyword evidence="9" id="KW-0479">Metal-binding</keyword>
<dbReference type="GO" id="GO:0000287">
    <property type="term" value="F:magnesium ion binding"/>
    <property type="evidence" value="ECO:0007669"/>
    <property type="project" value="UniProtKB-UniRule"/>
</dbReference>
<evidence type="ECO:0000256" key="9">
    <source>
        <dbReference type="HAMAP-Rule" id="MF_00211"/>
    </source>
</evidence>
<dbReference type="SUPFAM" id="SSF47648">
    <property type="entry name" value="Nucleoside phosphorylase/phosphoribosyltransferase N-terminal domain"/>
    <property type="match status" value="1"/>
</dbReference>
<evidence type="ECO:0000256" key="6">
    <source>
        <dbReference type="ARBA" id="ARBA00023141"/>
    </source>
</evidence>
<evidence type="ECO:0000256" key="7">
    <source>
        <dbReference type="ARBA" id="ARBA00052328"/>
    </source>
</evidence>
<protein>
    <recommendedName>
        <fullName evidence="9">Anthranilate phosphoribosyltransferase</fullName>
        <ecNumber evidence="9">2.4.2.18</ecNumber>
    </recommendedName>
</protein>
<dbReference type="InterPro" id="IPR017459">
    <property type="entry name" value="Glycosyl_Trfase_fam3_N_dom"/>
</dbReference>
<feature type="binding site" evidence="9">
    <location>
        <position position="224"/>
    </location>
    <ligand>
        <name>Mg(2+)</name>
        <dbReference type="ChEBI" id="CHEBI:18420"/>
        <label>2</label>
    </ligand>
</feature>
<reference evidence="12 13" key="1">
    <citation type="journal article" date="2013" name="Genome Announc.">
        <title>Genome Sequence of Sporolactobacillus laevolacticus DSM442, an Efficient Polymer-Grade D-Lactate Producer from Agricultural Waste Cottonseed as a Nitrogen Source.</title>
        <authorList>
            <person name="Wang H."/>
            <person name="Wang L."/>
            <person name="Ju J."/>
            <person name="Yu B."/>
            <person name="Ma Y."/>
        </authorList>
    </citation>
    <scope>NUCLEOTIDE SEQUENCE [LARGE SCALE GENOMIC DNA]</scope>
    <source>
        <strain evidence="12 13">DSM 442</strain>
    </source>
</reference>
<comment type="similarity">
    <text evidence="8">In the C-terminal section; belongs to the anthranilate phosphoribosyltransferase family.</text>
</comment>
<evidence type="ECO:0000256" key="2">
    <source>
        <dbReference type="ARBA" id="ARBA00022605"/>
    </source>
</evidence>
<keyword evidence="6 9" id="KW-0057">Aromatic amino acid biosynthesis</keyword>
<comment type="cofactor">
    <cofactor evidence="9">
        <name>Mg(2+)</name>
        <dbReference type="ChEBI" id="CHEBI:18420"/>
    </cofactor>
    <text evidence="9">Binds 2 magnesium ions per monomer.</text>
</comment>
<comment type="similarity">
    <text evidence="9">Belongs to the anthranilate phosphoribosyltransferase family.</text>
</comment>
<dbReference type="AlphaFoldDB" id="V6IWN9"/>
<feature type="binding site" evidence="9">
    <location>
        <position position="91"/>
    </location>
    <ligand>
        <name>Mg(2+)</name>
        <dbReference type="ChEBI" id="CHEBI:18420"/>
        <label>1</label>
    </ligand>
</feature>
<dbReference type="UniPathway" id="UPA00035">
    <property type="reaction ID" value="UER00041"/>
</dbReference>
<dbReference type="OrthoDB" id="9806430at2"/>
<dbReference type="eggNOG" id="COG0547">
    <property type="taxonomic scope" value="Bacteria"/>
</dbReference>
<dbReference type="Pfam" id="PF02885">
    <property type="entry name" value="Glycos_trans_3N"/>
    <property type="match status" value="1"/>
</dbReference>
<evidence type="ECO:0000256" key="4">
    <source>
        <dbReference type="ARBA" id="ARBA00022679"/>
    </source>
</evidence>
<dbReference type="Gene3D" id="1.20.970.10">
    <property type="entry name" value="Transferase, Pyrimidine Nucleoside Phosphorylase, Chain C"/>
    <property type="match status" value="1"/>
</dbReference>
<dbReference type="PANTHER" id="PTHR43285:SF2">
    <property type="entry name" value="ANTHRANILATE PHOSPHORIBOSYLTRANSFERASE"/>
    <property type="match status" value="1"/>
</dbReference>
<dbReference type="STRING" id="1395513.P343_10715"/>
<comment type="caution">
    <text evidence="9">Lacks conserved residue(s) required for the propagation of feature annotation.</text>
</comment>
<dbReference type="SUPFAM" id="SSF52418">
    <property type="entry name" value="Nucleoside phosphorylase/phosphoribosyltransferase catalytic domain"/>
    <property type="match status" value="1"/>
</dbReference>
<comment type="catalytic activity">
    <reaction evidence="7 9">
        <text>N-(5-phospho-beta-D-ribosyl)anthranilate + diphosphate = 5-phospho-alpha-D-ribose 1-diphosphate + anthranilate</text>
        <dbReference type="Rhea" id="RHEA:11768"/>
        <dbReference type="ChEBI" id="CHEBI:16567"/>
        <dbReference type="ChEBI" id="CHEBI:18277"/>
        <dbReference type="ChEBI" id="CHEBI:33019"/>
        <dbReference type="ChEBI" id="CHEBI:58017"/>
        <dbReference type="EC" id="2.4.2.18"/>
    </reaction>
</comment>
<dbReference type="GO" id="GO:0005829">
    <property type="term" value="C:cytosol"/>
    <property type="evidence" value="ECO:0007669"/>
    <property type="project" value="TreeGrafter"/>
</dbReference>
<feature type="binding site" evidence="9">
    <location>
        <position position="79"/>
    </location>
    <ligand>
        <name>anthranilate</name>
        <dbReference type="ChEBI" id="CHEBI:16567"/>
        <label>1</label>
    </ligand>
</feature>
<keyword evidence="3 9" id="KW-0328">Glycosyltransferase</keyword>
<dbReference type="GO" id="GO:0004048">
    <property type="term" value="F:anthranilate phosphoribosyltransferase activity"/>
    <property type="evidence" value="ECO:0007669"/>
    <property type="project" value="UniProtKB-UniRule"/>
</dbReference>
<dbReference type="GO" id="GO:0000162">
    <property type="term" value="P:L-tryptophan biosynthetic process"/>
    <property type="evidence" value="ECO:0007669"/>
    <property type="project" value="UniProtKB-UniRule"/>
</dbReference>
<feature type="binding site" evidence="9">
    <location>
        <position position="165"/>
    </location>
    <ligand>
        <name>anthranilate</name>
        <dbReference type="ChEBI" id="CHEBI:16567"/>
        <label>2</label>
    </ligand>
</feature>
<keyword evidence="9" id="KW-0460">Magnesium</keyword>
<proteinExistence type="inferred from homology"/>
<dbReference type="RefSeq" id="WP_023510392.1">
    <property type="nucleotide sequence ID" value="NZ_AWTC01000009.1"/>
</dbReference>
<feature type="binding site" evidence="9">
    <location>
        <position position="87"/>
    </location>
    <ligand>
        <name>5-phospho-alpha-D-ribose 1-diphosphate</name>
        <dbReference type="ChEBI" id="CHEBI:58017"/>
    </ligand>
</feature>
<feature type="domain" description="Glycosyl transferase family 3" evidence="10">
    <location>
        <begin position="73"/>
        <end position="323"/>
    </location>
</feature>
<dbReference type="Pfam" id="PF00591">
    <property type="entry name" value="Glycos_transf_3"/>
    <property type="match status" value="1"/>
</dbReference>
<feature type="binding site" evidence="9">
    <location>
        <position position="110"/>
    </location>
    <ligand>
        <name>anthranilate</name>
        <dbReference type="ChEBI" id="CHEBI:16567"/>
        <label>1</label>
    </ligand>
</feature>
<evidence type="ECO:0000259" key="10">
    <source>
        <dbReference type="Pfam" id="PF00591"/>
    </source>
</evidence>
<comment type="caution">
    <text evidence="12">The sequence shown here is derived from an EMBL/GenBank/DDBJ whole genome shotgun (WGS) entry which is preliminary data.</text>
</comment>
<gene>
    <name evidence="9" type="primary">trpD</name>
    <name evidence="12" type="ORF">P343_10715</name>
</gene>
<sequence length="341" mass="36176">MFQEKLKDLVAGKKLSEQEAAAMMDEIMEGKASSSQIAAFLSLLSMRGETVEELAGSVRSMRAHAKPLHYAFPVLDIVGTGGDGTATFNISTASAILLSALGVNVAKHGNRSVSSTSGAADVLEALEIDIQSTPELAASLLDRTHMCFLFAPLYHASMKYAIEPRKALGFRTIFNMLGPLTNPAGAQRQLLGVYSKPLAEIYAQAIVKLGTERTLVVTGEDGMDELTIAGRTDAFLIENGKITTFTITPEEVGLNSGRLEDIQVENPKESAELIEAVFSGNTKNATAINAVLLNAGAGLFVAGRTSSIAEGVHEAREAINTGAGLDQLNLMRRQTKEAAHA</sequence>
<feature type="binding site" evidence="9">
    <location>
        <begin position="82"/>
        <end position="83"/>
    </location>
    <ligand>
        <name>5-phospho-alpha-D-ribose 1-diphosphate</name>
        <dbReference type="ChEBI" id="CHEBI:58017"/>
    </ligand>
</feature>
<feature type="domain" description="Glycosyl transferase family 3 N-terminal" evidence="11">
    <location>
        <begin position="6"/>
        <end position="65"/>
    </location>
</feature>
<comment type="pathway">
    <text evidence="1 9">Amino-acid biosynthesis; L-tryptophan biosynthesis; L-tryptophan from chorismate: step 2/5.</text>
</comment>
<dbReference type="FunFam" id="3.40.1030.10:FF:000002">
    <property type="entry name" value="Anthranilate phosphoribosyltransferase"/>
    <property type="match status" value="1"/>
</dbReference>
<dbReference type="HAMAP" id="MF_00211">
    <property type="entry name" value="TrpD"/>
    <property type="match status" value="1"/>
</dbReference>
<evidence type="ECO:0000256" key="1">
    <source>
        <dbReference type="ARBA" id="ARBA00004907"/>
    </source>
</evidence>
<dbReference type="InterPro" id="IPR005940">
    <property type="entry name" value="Anthranilate_Pribosyl_Tfrase"/>
</dbReference>
<dbReference type="PANTHER" id="PTHR43285">
    <property type="entry name" value="ANTHRANILATE PHOSPHORIBOSYLTRANSFERASE"/>
    <property type="match status" value="1"/>
</dbReference>
<feature type="binding site" evidence="9">
    <location>
        <position position="79"/>
    </location>
    <ligand>
        <name>5-phospho-alpha-D-ribose 1-diphosphate</name>
        <dbReference type="ChEBI" id="CHEBI:58017"/>
    </ligand>
</feature>
<dbReference type="InterPro" id="IPR000312">
    <property type="entry name" value="Glycosyl_Trfase_fam3"/>
</dbReference>
<evidence type="ECO:0000259" key="11">
    <source>
        <dbReference type="Pfam" id="PF02885"/>
    </source>
</evidence>
<feature type="binding site" evidence="9">
    <location>
        <position position="225"/>
    </location>
    <ligand>
        <name>Mg(2+)</name>
        <dbReference type="ChEBI" id="CHEBI:18420"/>
        <label>1</label>
    </ligand>
</feature>
<keyword evidence="2 9" id="KW-0028">Amino-acid biosynthesis</keyword>
<accession>V6IWN9</accession>
<evidence type="ECO:0000256" key="5">
    <source>
        <dbReference type="ARBA" id="ARBA00022822"/>
    </source>
</evidence>
<dbReference type="NCBIfam" id="TIGR01245">
    <property type="entry name" value="trpD"/>
    <property type="match status" value="1"/>
</dbReference>
<evidence type="ECO:0000256" key="8">
    <source>
        <dbReference type="ARBA" id="ARBA00061188"/>
    </source>
</evidence>
<name>V6IWN9_9BACL</name>
<feature type="binding site" evidence="9">
    <location>
        <position position="119"/>
    </location>
    <ligand>
        <name>5-phospho-alpha-D-ribose 1-diphosphate</name>
        <dbReference type="ChEBI" id="CHEBI:58017"/>
    </ligand>
</feature>
<dbReference type="Proteomes" id="UP000018296">
    <property type="component" value="Unassembled WGS sequence"/>
</dbReference>
<comment type="function">
    <text evidence="9">Catalyzes the transfer of the phosphoribosyl group of 5-phosphorylribose-1-pyrophosphate (PRPP) to anthranilate to yield N-(5'-phosphoribosyl)-anthranilate (PRA).</text>
</comment>
<dbReference type="PATRIC" id="fig|1395513.3.peg.2164"/>
<organism evidence="12 13">
    <name type="scientific">Sporolactobacillus laevolacticus DSM 442</name>
    <dbReference type="NCBI Taxonomy" id="1395513"/>
    <lineage>
        <taxon>Bacteria</taxon>
        <taxon>Bacillati</taxon>
        <taxon>Bacillota</taxon>
        <taxon>Bacilli</taxon>
        <taxon>Bacillales</taxon>
        <taxon>Sporolactobacillaceae</taxon>
        <taxon>Sporolactobacillus</taxon>
    </lineage>
</organism>
<comment type="subunit">
    <text evidence="9">Homodimer.</text>
</comment>
<dbReference type="EC" id="2.4.2.18" evidence="9"/>
<feature type="binding site" evidence="9">
    <location>
        <begin position="107"/>
        <end position="115"/>
    </location>
    <ligand>
        <name>5-phospho-alpha-D-ribose 1-diphosphate</name>
        <dbReference type="ChEBI" id="CHEBI:58017"/>
    </ligand>
</feature>
<keyword evidence="4 9" id="KW-0808">Transferase</keyword>
<feature type="binding site" evidence="9">
    <location>
        <begin position="89"/>
        <end position="92"/>
    </location>
    <ligand>
        <name>5-phospho-alpha-D-ribose 1-diphosphate</name>
        <dbReference type="ChEBI" id="CHEBI:58017"/>
    </ligand>
</feature>
<evidence type="ECO:0000313" key="13">
    <source>
        <dbReference type="Proteomes" id="UP000018296"/>
    </source>
</evidence>